<proteinExistence type="predicted"/>
<dbReference type="Pfam" id="PF11367">
    <property type="entry name" value="Tail_completion_gp17"/>
    <property type="match status" value="1"/>
</dbReference>
<accession>A0AB36EP54</accession>
<dbReference type="Gene3D" id="3.30.2000.30">
    <property type="match status" value="1"/>
</dbReference>
<dbReference type="RefSeq" id="WP_065687256.1">
    <property type="nucleotide sequence ID" value="NZ_LXKT01000001.1"/>
</dbReference>
<comment type="caution">
    <text evidence="1">The sequence shown here is derived from an EMBL/GenBank/DDBJ whole genome shotgun (WGS) entry which is preliminary data.</text>
</comment>
<evidence type="ECO:0000313" key="1">
    <source>
        <dbReference type="EMBL" id="OCJ42737.1"/>
    </source>
</evidence>
<dbReference type="EMBL" id="LXKT01000001">
    <property type="protein sequence ID" value="OCJ42737.1"/>
    <property type="molecule type" value="Genomic_DNA"/>
</dbReference>
<dbReference type="Proteomes" id="UP000093451">
    <property type="component" value="Unassembled WGS sequence"/>
</dbReference>
<gene>
    <name evidence="1" type="ORF">A6U91_02560</name>
</gene>
<organism evidence="1 2">
    <name type="scientific">Agrobacterium tumefaciens</name>
    <dbReference type="NCBI Taxonomy" id="358"/>
    <lineage>
        <taxon>Bacteria</taxon>
        <taxon>Pseudomonadati</taxon>
        <taxon>Pseudomonadota</taxon>
        <taxon>Alphaproteobacteria</taxon>
        <taxon>Hyphomicrobiales</taxon>
        <taxon>Rhizobiaceae</taxon>
        <taxon>Rhizobium/Agrobacterium group</taxon>
        <taxon>Agrobacterium</taxon>
        <taxon>Agrobacterium tumefaciens complex</taxon>
    </lineage>
</organism>
<sequence length="139" mass="14785">MIEPTLALQATIGNALAADPAVTAIVEPANIRGGSLRPDAFPCILMGNGHTEFLGHASGSQYVARVSFDLHIWALEDGADTAKTIGFAVMNALKQAPAGGSFDIDDFALPSVVWMRDPDPKQSYCHGVMTVEAVMRWAE</sequence>
<dbReference type="InterPro" id="IPR021508">
    <property type="entry name" value="Gp17-like"/>
</dbReference>
<reference evidence="1 2" key="1">
    <citation type="journal article" date="2016" name="PeerJ">
        <title>Gall-ID: tools for genotyping gall-causing phytopathogenic bacteria.</title>
        <authorList>
            <person name="Davis E.W.II."/>
            <person name="Weisberg A.J."/>
            <person name="Tabima J.F."/>
            <person name="Grunwald N.J."/>
            <person name="Chang J.H."/>
        </authorList>
    </citation>
    <scope>NUCLEOTIDE SEQUENCE [LARGE SCALE GENOMIC DNA]</scope>
    <source>
        <strain evidence="1 2">N2/73</strain>
    </source>
</reference>
<evidence type="ECO:0000313" key="2">
    <source>
        <dbReference type="Proteomes" id="UP000093451"/>
    </source>
</evidence>
<evidence type="ECO:0008006" key="3">
    <source>
        <dbReference type="Google" id="ProtNLM"/>
    </source>
</evidence>
<dbReference type="AlphaFoldDB" id="A0AB36EP54"/>
<name>A0AB36EP54_AGRTU</name>
<protein>
    <recommendedName>
        <fullName evidence="3">DUF3168 domain-containing protein</fullName>
    </recommendedName>
</protein>
<dbReference type="InterPro" id="IPR053745">
    <property type="entry name" value="Viral_Tail_Comp_sf"/>
</dbReference>